<dbReference type="Pfam" id="PF13966">
    <property type="entry name" value="zf-RVT"/>
    <property type="match status" value="1"/>
</dbReference>
<reference evidence="2" key="1">
    <citation type="journal article" date="2014" name="Nat. Commun.">
        <title>The emerging biofuel crop Camelina sativa retains a highly undifferentiated hexaploid genome structure.</title>
        <authorList>
            <person name="Kagale S."/>
            <person name="Koh C."/>
            <person name="Nixon J."/>
            <person name="Bollina V."/>
            <person name="Clarke W.E."/>
            <person name="Tuteja R."/>
            <person name="Spillane C."/>
            <person name="Robinson S.J."/>
            <person name="Links M.G."/>
            <person name="Clarke C."/>
            <person name="Higgins E.E."/>
            <person name="Huebert T."/>
            <person name="Sharpe A.G."/>
            <person name="Parkin I.A."/>
        </authorList>
    </citation>
    <scope>NUCLEOTIDE SEQUENCE [LARGE SCALE GENOMIC DNA]</scope>
    <source>
        <strain evidence="2">cv. DH55</strain>
    </source>
</reference>
<sequence length="714" mass="79161">MAVKTDMSKAYDRLEWGFIKAVMDRMGFNHTWIQWIMQCINTVEYSYLLNGQARGVVTPERGIRQGDPLSPYLFIMCSEVLSGLCSKAQSQGDLLGIRVATNSPRVNHLLFADDTMFFCHSDAQSCSTLKSILQLYENASGQQINQDKSSITFSAKTPSPSKEVAKRILGIQKEGGQGKYLGLPELFGRKKKYLFTAIVDRIKQKALSWSSKFLSSAGKLTMLKDIPAFNDALLAKISLCLLTCPTCLLARVLLGKYCQNSTLLNCAVPNSASHGWRSICIGRDLFKTNVGRLIGSGRSTPLWSSPWLSLDTPLTSVGPPTEDSALWTVADLIEPGSSSWNIDLIRQVLPAYESEILKLKPSKQGAIDKWAWLPSQDGIYSTKSGYYTAQSDSSNQSLPPNHRTPPPFNWHVNIWNLKTSQKTKMLLWKIIQQAIPVGANLTRRKVAEDSKCPHCNATESELHLFFTCPFAIRLWNLGPFSSTFSPEQLSSTTEGLLKANQLICLLPSGIGNGPLSPWIFWTLWTTRNKLIFNKEKLSAEEALHLAIIRAKEWQLAQSEKGCKPLNPKIPLPPNRPQASEEVITCFTDASWIAEPKAGLGWVFKDYQDRTLKQGADLALNVSSPLLAEAIATLTAVEVAIASGYTHLSVASDSQRLVKALNLKIHSKELHGILHDILDLSRNLSVCSFHFIPRNQNQIVDALAKRALDLSLSCT</sequence>
<dbReference type="RefSeq" id="XP_010468814.1">
    <property type="nucleotide sequence ID" value="XM_010470512.1"/>
</dbReference>
<dbReference type="PROSITE" id="PS50878">
    <property type="entry name" value="RT_POL"/>
    <property type="match status" value="1"/>
</dbReference>
<gene>
    <name evidence="3" type="primary">LOC104748940</name>
</gene>
<dbReference type="InterPro" id="IPR043502">
    <property type="entry name" value="DNA/RNA_pol_sf"/>
</dbReference>
<dbReference type="PANTHER" id="PTHR33116:SF86">
    <property type="entry name" value="REVERSE TRANSCRIPTASE DOMAIN-CONTAINING PROTEIN"/>
    <property type="match status" value="1"/>
</dbReference>
<dbReference type="Proteomes" id="UP000694864">
    <property type="component" value="Chromosome 15"/>
</dbReference>
<dbReference type="PANTHER" id="PTHR33116">
    <property type="entry name" value="REVERSE TRANSCRIPTASE ZINC-BINDING DOMAIN-CONTAINING PROTEIN-RELATED-RELATED"/>
    <property type="match status" value="1"/>
</dbReference>
<dbReference type="Gene3D" id="3.30.420.10">
    <property type="entry name" value="Ribonuclease H-like superfamily/Ribonuclease H"/>
    <property type="match status" value="1"/>
</dbReference>
<name>A0ABM0WBT9_CAMSA</name>
<dbReference type="GeneID" id="104748940"/>
<reference evidence="3" key="2">
    <citation type="submission" date="2025-08" db="UniProtKB">
        <authorList>
            <consortium name="RefSeq"/>
        </authorList>
    </citation>
    <scope>IDENTIFICATION</scope>
    <source>
        <tissue evidence="3">Leaf</tissue>
    </source>
</reference>
<dbReference type="InterPro" id="IPR026960">
    <property type="entry name" value="RVT-Znf"/>
</dbReference>
<evidence type="ECO:0000313" key="2">
    <source>
        <dbReference type="Proteomes" id="UP000694864"/>
    </source>
</evidence>
<keyword evidence="2" id="KW-1185">Reference proteome</keyword>
<dbReference type="InterPro" id="IPR044730">
    <property type="entry name" value="RNase_H-like_dom_plant"/>
</dbReference>
<protein>
    <submittedName>
        <fullName evidence="3">Uncharacterized protein LOC104748940</fullName>
    </submittedName>
</protein>
<dbReference type="CDD" id="cd06222">
    <property type="entry name" value="RNase_H_like"/>
    <property type="match status" value="1"/>
</dbReference>
<organism evidence="2 3">
    <name type="scientific">Camelina sativa</name>
    <name type="common">False flax</name>
    <name type="synonym">Myagrum sativum</name>
    <dbReference type="NCBI Taxonomy" id="90675"/>
    <lineage>
        <taxon>Eukaryota</taxon>
        <taxon>Viridiplantae</taxon>
        <taxon>Streptophyta</taxon>
        <taxon>Embryophyta</taxon>
        <taxon>Tracheophyta</taxon>
        <taxon>Spermatophyta</taxon>
        <taxon>Magnoliopsida</taxon>
        <taxon>eudicotyledons</taxon>
        <taxon>Gunneridae</taxon>
        <taxon>Pentapetalae</taxon>
        <taxon>rosids</taxon>
        <taxon>malvids</taxon>
        <taxon>Brassicales</taxon>
        <taxon>Brassicaceae</taxon>
        <taxon>Camelineae</taxon>
        <taxon>Camelina</taxon>
    </lineage>
</organism>
<dbReference type="InterPro" id="IPR002156">
    <property type="entry name" value="RNaseH_domain"/>
</dbReference>
<proteinExistence type="predicted"/>
<evidence type="ECO:0000259" key="1">
    <source>
        <dbReference type="PROSITE" id="PS50878"/>
    </source>
</evidence>
<dbReference type="SUPFAM" id="SSF56672">
    <property type="entry name" value="DNA/RNA polymerases"/>
    <property type="match status" value="1"/>
</dbReference>
<dbReference type="InterPro" id="IPR000477">
    <property type="entry name" value="RT_dom"/>
</dbReference>
<dbReference type="SUPFAM" id="SSF53098">
    <property type="entry name" value="Ribonuclease H-like"/>
    <property type="match status" value="1"/>
</dbReference>
<dbReference type="InterPro" id="IPR012337">
    <property type="entry name" value="RNaseH-like_sf"/>
</dbReference>
<evidence type="ECO:0000313" key="3">
    <source>
        <dbReference type="RefSeq" id="XP_010468814.1"/>
    </source>
</evidence>
<feature type="domain" description="Reverse transcriptase" evidence="1">
    <location>
        <begin position="1"/>
        <end position="173"/>
    </location>
</feature>
<dbReference type="InterPro" id="IPR036397">
    <property type="entry name" value="RNaseH_sf"/>
</dbReference>
<accession>A0ABM0WBT9</accession>
<dbReference type="Pfam" id="PF00078">
    <property type="entry name" value="RVT_1"/>
    <property type="match status" value="1"/>
</dbReference>
<dbReference type="Pfam" id="PF13456">
    <property type="entry name" value="RVT_3"/>
    <property type="match status" value="1"/>
</dbReference>